<keyword evidence="2" id="KW-0067">ATP-binding</keyword>
<dbReference type="GO" id="GO:0005524">
    <property type="term" value="F:ATP binding"/>
    <property type="evidence" value="ECO:0007669"/>
    <property type="project" value="UniProtKB-KW"/>
</dbReference>
<gene>
    <name evidence="5" type="ORF">AOLFYP35_00446</name>
</gene>
<dbReference type="PROSITE" id="PS51192">
    <property type="entry name" value="HELICASE_ATP_BIND_1"/>
    <property type="match status" value="1"/>
</dbReference>
<dbReference type="GO" id="GO:0036297">
    <property type="term" value="P:interstrand cross-link repair"/>
    <property type="evidence" value="ECO:0007669"/>
    <property type="project" value="TreeGrafter"/>
</dbReference>
<dbReference type="Pfam" id="PF00271">
    <property type="entry name" value="Helicase_C"/>
    <property type="match status" value="1"/>
</dbReference>
<keyword evidence="5" id="KW-0347">Helicase</keyword>
<protein>
    <submittedName>
        <fullName evidence="5">Putative ATP-dependent helicase Lhr</fullName>
    </submittedName>
</protein>
<evidence type="ECO:0000259" key="4">
    <source>
        <dbReference type="PROSITE" id="PS51194"/>
    </source>
</evidence>
<evidence type="ECO:0000256" key="2">
    <source>
        <dbReference type="ARBA" id="ARBA00022840"/>
    </source>
</evidence>
<accession>A0A6N2RM07</accession>
<evidence type="ECO:0000259" key="3">
    <source>
        <dbReference type="PROSITE" id="PS51192"/>
    </source>
</evidence>
<evidence type="ECO:0000256" key="1">
    <source>
        <dbReference type="ARBA" id="ARBA00022741"/>
    </source>
</evidence>
<dbReference type="SUPFAM" id="SSF52540">
    <property type="entry name" value="P-loop containing nucleoside triphosphate hydrolases"/>
    <property type="match status" value="1"/>
</dbReference>
<dbReference type="Gene3D" id="3.40.50.300">
    <property type="entry name" value="P-loop containing nucleotide triphosphate hydrolases"/>
    <property type="match status" value="2"/>
</dbReference>
<keyword evidence="1" id="KW-0547">Nucleotide-binding</keyword>
<feature type="domain" description="Helicase ATP-binding" evidence="3">
    <location>
        <begin position="65"/>
        <end position="239"/>
    </location>
</feature>
<reference evidence="5" key="1">
    <citation type="submission" date="2019-11" db="EMBL/GenBank/DDBJ databases">
        <authorList>
            <person name="Feng L."/>
        </authorList>
    </citation>
    <scope>NUCLEOTIDE SEQUENCE</scope>
    <source>
        <strain evidence="5">AodontolyticusLFYP35</strain>
    </source>
</reference>
<dbReference type="SMART" id="SM00487">
    <property type="entry name" value="DEXDc"/>
    <property type="match status" value="1"/>
</dbReference>
<dbReference type="PROSITE" id="PS51194">
    <property type="entry name" value="HELICASE_CTER"/>
    <property type="match status" value="1"/>
</dbReference>
<dbReference type="InterPro" id="IPR055227">
    <property type="entry name" value="HRQ1_WHD"/>
</dbReference>
<dbReference type="InterPro" id="IPR011545">
    <property type="entry name" value="DEAD/DEAH_box_helicase_dom"/>
</dbReference>
<dbReference type="InterPro" id="IPR014001">
    <property type="entry name" value="Helicase_ATP-bd"/>
</dbReference>
<dbReference type="AlphaFoldDB" id="A0A6N2RM07"/>
<dbReference type="GO" id="GO:0043138">
    <property type="term" value="F:3'-5' DNA helicase activity"/>
    <property type="evidence" value="ECO:0007669"/>
    <property type="project" value="TreeGrafter"/>
</dbReference>
<dbReference type="GO" id="GO:0006289">
    <property type="term" value="P:nucleotide-excision repair"/>
    <property type="evidence" value="ECO:0007669"/>
    <property type="project" value="TreeGrafter"/>
</dbReference>
<proteinExistence type="predicted"/>
<organism evidence="5">
    <name type="scientific">Schaalia odontolytica</name>
    <dbReference type="NCBI Taxonomy" id="1660"/>
    <lineage>
        <taxon>Bacteria</taxon>
        <taxon>Bacillati</taxon>
        <taxon>Actinomycetota</taxon>
        <taxon>Actinomycetes</taxon>
        <taxon>Actinomycetales</taxon>
        <taxon>Actinomycetaceae</taxon>
        <taxon>Schaalia</taxon>
    </lineage>
</organism>
<feature type="domain" description="Helicase C-terminal" evidence="4">
    <location>
        <begin position="317"/>
        <end position="465"/>
    </location>
</feature>
<dbReference type="Pfam" id="PF09369">
    <property type="entry name" value="MZB"/>
    <property type="match status" value="1"/>
</dbReference>
<dbReference type="InterPro" id="IPR018973">
    <property type="entry name" value="MZB"/>
</dbReference>
<dbReference type="PANTHER" id="PTHR47957:SF3">
    <property type="entry name" value="ATP-DEPENDENT HELICASE HRQ1"/>
    <property type="match status" value="1"/>
</dbReference>
<dbReference type="EMBL" id="CACRSM010000002">
    <property type="protein sequence ID" value="VYS82413.1"/>
    <property type="molecule type" value="Genomic_DNA"/>
</dbReference>
<dbReference type="InterPro" id="IPR001650">
    <property type="entry name" value="Helicase_C-like"/>
</dbReference>
<dbReference type="Pfam" id="PF00270">
    <property type="entry name" value="DEAD"/>
    <property type="match status" value="1"/>
</dbReference>
<dbReference type="GO" id="GO:0003676">
    <property type="term" value="F:nucleic acid binding"/>
    <property type="evidence" value="ECO:0007669"/>
    <property type="project" value="InterPro"/>
</dbReference>
<dbReference type="PANTHER" id="PTHR47957">
    <property type="entry name" value="ATP-DEPENDENT HELICASE HRQ1"/>
    <property type="match status" value="1"/>
</dbReference>
<dbReference type="CDD" id="cd17923">
    <property type="entry name" value="DEXHc_Hrq1-like"/>
    <property type="match status" value="1"/>
</dbReference>
<dbReference type="Pfam" id="PF22982">
    <property type="entry name" value="WHD_HRQ1"/>
    <property type="match status" value="1"/>
</dbReference>
<name>A0A6N2RM07_9ACTO</name>
<evidence type="ECO:0000313" key="5">
    <source>
        <dbReference type="EMBL" id="VYS82413.1"/>
    </source>
</evidence>
<keyword evidence="5" id="KW-0378">Hydrolase</keyword>
<dbReference type="CDD" id="cd18797">
    <property type="entry name" value="SF2_C_Hrq"/>
    <property type="match status" value="1"/>
</dbReference>
<sequence length="813" mass="89023">MDSRSEDLLEIIRSRGTQGQFVDYRCLPAQDALTSPWPDWIPTAVVTTWRQSGVDEPWLHQVQALEAIHSGHDVVIATGTGSGKSLVAWTPILSDLVQADDSNRISDIHRRPSCLYLSPTKALAADQLHSLNRLVDGLEHDVALALADGDTPREAKEWARANADIVLTNPDYLHYVMLPRHERWTRFLASLRYVIVDEMHQWRGVSGSHISLVLRRLLRIARHLGADVQVIMMSATLADPQSVAQTMIGRENIDAITDDTSGRGTHHIFMWEGREVPREEDVSIDAFLSALRAAEAGEETVLEAPTQRLSAQTEASLLCAELIRADARLLTFVRSRGGAEAVAAQTRDKLRDVPELASTVAAYRGGFLPEERRTLESALRSGRLRALATTSALEMGIDISGLDVTITAGWPGTRASFWQQVGRSGRAGADGISVLIAGDNPLDSFLVHHSDEIFSPVEAAVLDPQNPWVLRDHLCAAAAELPLAEDEAVAVFGSGAPALLAELGQEGLLLHRSGGWRWNISSSDGPWEKIQIRGSGGDVQIVDTRSGSIIGSVPQDSADSQVFPDAIYVHQGRTFHVLSLEEGPARIAYVEEVRTPLRTRAQDATSLRVISVDEEWVSPDSLVHWYRGTVDVTRQVTDFDLLRLPGLEYISNTQLDMPERTLRTQACWYTLTPATMAAIGIDKGDVLGSLHAAEHASIALLPLLANCDRWDLGGLSTNLHTDTDLPTVFVHDAYPGGAGYAHYGFAHARVWMERTCQAVSECQCHDGCPRCVQSPKCGNGNEPLSKSGAELLLSFLVEHSPFEEIPRKLPDTK</sequence>
<dbReference type="InterPro" id="IPR027417">
    <property type="entry name" value="P-loop_NTPase"/>
</dbReference>
<dbReference type="SMART" id="SM00490">
    <property type="entry name" value="HELICc"/>
    <property type="match status" value="1"/>
</dbReference>